<sequence>MSFRDRQQQRVLLPFGLDYADINQIKQGERLEIQLPINGSLTKHEEESTKQFLVISDLMKNSSFYTGSLKSLRHHIDKSSSGKFSKSTDTQHVFLEGGVNDGIKRYSDRYRKQIKVGRSIDDHPFIMEFFPDELHGVMISKKSKKMKKKSLFLSSYSKGEGKDISNMIKLSEEEKQKEMLQQRLNNVDENDDAVEEEVEEEDEEFEEDDDDDYNAEKYFDDGDDDFGEEDDGNDEAAF</sequence>
<organism evidence="1 2">
    <name type="scientific">Ambrosiozyma monospora</name>
    <name type="common">Yeast</name>
    <name type="synonym">Endomycopsis monosporus</name>
    <dbReference type="NCBI Taxonomy" id="43982"/>
    <lineage>
        <taxon>Eukaryota</taxon>
        <taxon>Fungi</taxon>
        <taxon>Dikarya</taxon>
        <taxon>Ascomycota</taxon>
        <taxon>Saccharomycotina</taxon>
        <taxon>Pichiomycetes</taxon>
        <taxon>Pichiales</taxon>
        <taxon>Pichiaceae</taxon>
        <taxon>Ambrosiozyma</taxon>
    </lineage>
</organism>
<dbReference type="EMBL" id="BSXS01003613">
    <property type="protein sequence ID" value="GME81611.1"/>
    <property type="molecule type" value="Genomic_DNA"/>
</dbReference>
<comment type="caution">
    <text evidence="1">The sequence shown here is derived from an EMBL/GenBank/DDBJ whole genome shotgun (WGS) entry which is preliminary data.</text>
</comment>
<evidence type="ECO:0000313" key="1">
    <source>
        <dbReference type="EMBL" id="GME81611.1"/>
    </source>
</evidence>
<proteinExistence type="predicted"/>
<reference evidence="1" key="1">
    <citation type="submission" date="2023-04" db="EMBL/GenBank/DDBJ databases">
        <title>Ambrosiozyma monospora NBRC 10751.</title>
        <authorList>
            <person name="Ichikawa N."/>
            <person name="Sato H."/>
            <person name="Tonouchi N."/>
        </authorList>
    </citation>
    <scope>NUCLEOTIDE SEQUENCE</scope>
    <source>
        <strain evidence="1">NBRC 10751</strain>
    </source>
</reference>
<accession>A0ACB5T5Q5</accession>
<evidence type="ECO:0000313" key="2">
    <source>
        <dbReference type="Proteomes" id="UP001165064"/>
    </source>
</evidence>
<name>A0ACB5T5Q5_AMBMO</name>
<protein>
    <submittedName>
        <fullName evidence="1">Unnamed protein product</fullName>
    </submittedName>
</protein>
<gene>
    <name evidence="1" type="ORF">Amon02_000505300</name>
</gene>
<dbReference type="Proteomes" id="UP001165064">
    <property type="component" value="Unassembled WGS sequence"/>
</dbReference>
<keyword evidence="2" id="KW-1185">Reference proteome</keyword>